<gene>
    <name evidence="1" type="ORF">P2L57_01485</name>
</gene>
<protein>
    <submittedName>
        <fullName evidence="1">Uncharacterized protein</fullName>
    </submittedName>
</protein>
<name>A0ABT5YUF8_9ACTN</name>
<proteinExistence type="predicted"/>
<evidence type="ECO:0000313" key="1">
    <source>
        <dbReference type="EMBL" id="MDF2254445.1"/>
    </source>
</evidence>
<sequence>MSREVLVEVRYAALQGESWPEGHRADRAHEVDLAVELVMASGAVLAFDWAMDGLNEGLAIELRGHGEQGARPMGEAVDVSNHVEWARFLGKTITDITPVWHVPNEGCVEMPWSFRLDFCNSSSVVIALGESKGGGFTYMPDSLVVIFEESMAAAYKIPASSTSSLG</sequence>
<dbReference type="EMBL" id="JARHTQ010000001">
    <property type="protein sequence ID" value="MDF2254445.1"/>
    <property type="molecule type" value="Genomic_DNA"/>
</dbReference>
<accession>A0ABT5YUF8</accession>
<evidence type="ECO:0000313" key="2">
    <source>
        <dbReference type="Proteomes" id="UP001220022"/>
    </source>
</evidence>
<keyword evidence="2" id="KW-1185">Reference proteome</keyword>
<organism evidence="1 2">
    <name type="scientific">Streptantibioticus ferralitis</name>
    <dbReference type="NCBI Taxonomy" id="236510"/>
    <lineage>
        <taxon>Bacteria</taxon>
        <taxon>Bacillati</taxon>
        <taxon>Actinomycetota</taxon>
        <taxon>Actinomycetes</taxon>
        <taxon>Kitasatosporales</taxon>
        <taxon>Streptomycetaceae</taxon>
        <taxon>Streptantibioticus</taxon>
    </lineage>
</organism>
<reference evidence="1 2" key="1">
    <citation type="submission" date="2023-03" db="EMBL/GenBank/DDBJ databases">
        <title>Draft genome sequence of type strain Streptomyces ferralitis JCM 14344.</title>
        <authorList>
            <person name="Klaysubun C."/>
            <person name="Duangmal K."/>
        </authorList>
    </citation>
    <scope>NUCLEOTIDE SEQUENCE [LARGE SCALE GENOMIC DNA]</scope>
    <source>
        <strain evidence="1 2">JCM 14344</strain>
    </source>
</reference>
<dbReference type="Proteomes" id="UP001220022">
    <property type="component" value="Unassembled WGS sequence"/>
</dbReference>
<dbReference type="RefSeq" id="WP_275806855.1">
    <property type="nucleotide sequence ID" value="NZ_BAAANM010000005.1"/>
</dbReference>
<comment type="caution">
    <text evidence="1">The sequence shown here is derived from an EMBL/GenBank/DDBJ whole genome shotgun (WGS) entry which is preliminary data.</text>
</comment>